<evidence type="ECO:0000256" key="1">
    <source>
        <dbReference type="ARBA" id="ARBA00004477"/>
    </source>
</evidence>
<dbReference type="PANTHER" id="PTHR46378:SF1">
    <property type="entry name" value="STEROL REGULATORY ELEMENT-BINDING PROTEIN CLEAVAGE-ACTIVATING PROTEIN"/>
    <property type="match status" value="1"/>
</dbReference>
<evidence type="ECO:0000256" key="11">
    <source>
        <dbReference type="ARBA" id="ARBA00022989"/>
    </source>
</evidence>
<keyword evidence="11 23" id="KW-1133">Transmembrane helix</keyword>
<keyword evidence="15 23" id="KW-0472">Membrane</keyword>
<dbReference type="GO" id="GO:0032936">
    <property type="term" value="C:SREBP-SCAP complex"/>
    <property type="evidence" value="ECO:0007669"/>
    <property type="project" value="TreeGrafter"/>
</dbReference>
<keyword evidence="13" id="KW-0443">Lipid metabolism</keyword>
<reference evidence="25 26" key="1">
    <citation type="journal article" date="2014" name="BMC Genomics">
        <title>Comparative genome sequencing reveals chemotype-specific gene clusters in the toxigenic black mold Stachybotrys.</title>
        <authorList>
            <person name="Semeiks J."/>
            <person name="Borek D."/>
            <person name="Otwinowski Z."/>
            <person name="Grishin N.V."/>
        </authorList>
    </citation>
    <scope>NUCLEOTIDE SEQUENCE [LARGE SCALE GENOMIC DNA]</scope>
    <source>
        <strain evidence="25 26">IBT 40285</strain>
    </source>
</reference>
<dbReference type="GO" id="GO:0032933">
    <property type="term" value="P:SREBP signaling pathway"/>
    <property type="evidence" value="ECO:0007669"/>
    <property type="project" value="InterPro"/>
</dbReference>
<keyword evidence="26" id="KW-1185">Reference proteome</keyword>
<sequence length="1123" mass="124786">MIWYLLYPLRGTTEAPALPPSHPVRSCFARYGRYAASHAVTTLLISAAAATSLIYPIPFLFTTDFTNGASNLPHHVWTVAQPVPYNIEARPDVIMRSIWVHGSYMQALDTELLTSALELQDELLGPTEDFSPRQVNPEVPPDGPVVSLTPAQRDAVHVINGLTNQSWFFHSPLLYWGCSRQRIVADHDIVSTVNDKKNQSTSVNVTLRHSIVFSGKRFEDRRLLSADALVITLLHLQDSPVGALWEAKAAELPIKFGHKWDVYPPDGRISTSRLYEFQFRPMSWQDSIFLTLAYSITAFYFLMSLAKLRAFKSKVGLMITVMTQIALSIMSSFTVCAVFNIDLSRIPRIAYPLVILTMSLENIFRLINAVIMRPSEDSTSNRIGHAFGETSHIALVSTVQNVAILLSLSRVVSPGVAAFCIFAAVALVVDFYLLSTFFLSVLSLDVRRTELSDALEKETMQQNFNTTHPKGRSTWLQQVLQGNIALSTRIAGTIVMVGFVMIVQWHFLDEDNLFRSLVRLFRGAEATQLSSPAKTSLLENIHQARSPTSWLRLQDHETAREVINIIKPSSHSYVARVYDPLVFVMKNSDRMPHAKEPALLPAAYDFIHHQMTRFVVIIIVVVAALRLLTNYLLWEDEASKENPHDANAGCLLAVRSLSGGHALDIAMLISSSDGHVVSVGLDRVIRVWDVRSGGSSYAISDASSAGESPFPVLALAVDDESRWLAILTPFRVIFWDLTTQEWGPSAAVDHGGQRPEAFFFNPSISAETPNLVLVRRNGTLTELRGNLSHEMEDFAICRSPLVSARPLAMKGKDHVAGVMMIVTASRRGCVHVAQRQGCLWTSKEIPVEGPECHDIHQVLTLPALRVFLIASRSRIHLLGADDHKVIHTFLSEEMQPRSLQCAYRHHRSSKPGAEGLTILSLCYTAAGSGDCVMQSYIPCADSQAISLQPGTAKISNGWCAWAATREVKRHVKDPGIWDVLRDGSVLGIRKTTAKDKDGSVHPKEYASGGKLRRRVQGRENRQTSLGHWEVWTIPPATRSEADETRPLLRKEEQNGHLIISELGPRARIGQMSLAVGFGDVIKIVTVGQERYKDDSHHTGQEPLLNIGSRRRRPGGGMRLRAWS</sequence>
<comment type="subcellular location">
    <subcellularLocation>
        <location evidence="2">Cytoplasmic vesicle</location>
        <location evidence="2">COPII-coated vesicle membrane</location>
        <topology evidence="2">Multi-pass membrane protein</topology>
    </subcellularLocation>
    <subcellularLocation>
        <location evidence="1">Endoplasmic reticulum membrane</location>
        <topology evidence="1">Multi-pass membrane protein</topology>
    </subcellularLocation>
    <subcellularLocation>
        <location evidence="3">Golgi apparatus membrane</location>
        <topology evidence="3">Multi-pass membrane protein</topology>
    </subcellularLocation>
</comment>
<dbReference type="GO" id="GO:0012507">
    <property type="term" value="C:ER to Golgi transport vesicle membrane"/>
    <property type="evidence" value="ECO:0007669"/>
    <property type="project" value="UniProtKB-SubCell"/>
</dbReference>
<keyword evidence="6" id="KW-0153">Cholesterol metabolism</keyword>
<dbReference type="GO" id="GO:0005789">
    <property type="term" value="C:endoplasmic reticulum membrane"/>
    <property type="evidence" value="ECO:0007669"/>
    <property type="project" value="UniProtKB-SubCell"/>
</dbReference>
<keyword evidence="14" id="KW-0446">Lipid-binding</keyword>
<evidence type="ECO:0000256" key="12">
    <source>
        <dbReference type="ARBA" id="ARBA00023034"/>
    </source>
</evidence>
<evidence type="ECO:0000256" key="22">
    <source>
        <dbReference type="SAM" id="MobiDB-lite"/>
    </source>
</evidence>
<keyword evidence="18" id="KW-0753">Steroid metabolism</keyword>
<dbReference type="PROSITE" id="PS00678">
    <property type="entry name" value="WD_REPEATS_1"/>
    <property type="match status" value="1"/>
</dbReference>
<comment type="function">
    <text evidence="20">Escort protein required for cholesterol as well as lipid homeostasis. Regulates export of the SCAP-SREBP complex from the endoplasmic reticulum to the Golgi upon low cholesterol, thereby regulating the processing of sterol regulatory element-binding proteins (SREBPs) SREBF1/SREBP1 and SREBF2/SREBP2. At high sterol concentrations, formation of a ternary complex with INSIG (INSIG1 or INSIG2) leads to mask the ER export signal in SCAP, promoting retention of the complex in the endoplasmic reticulum. Low sterol concentrations trigger release of INSIG, a conformational change in the SSD domain of SCAP, unmasking of the ER export signal, promoting recruitment into COPII-coated vesicles and transport of the SCAP-SREBP to the Golgi: in the Golgi, SREBPs are then processed, releasing the transcription factor fragment of SREBPs from the membrane, its import into the nucleus and up-regulation of LDLR, INSIG1 and the mevalonate pathway. Binds cholesterol via its SSD domain.</text>
</comment>
<gene>
    <name evidence="25" type="ORF">S40285_05180</name>
</gene>
<evidence type="ECO:0000256" key="2">
    <source>
        <dbReference type="ARBA" id="ARBA00004557"/>
    </source>
</evidence>
<feature type="transmembrane region" description="Helical" evidence="23">
    <location>
        <begin position="490"/>
        <end position="508"/>
    </location>
</feature>
<keyword evidence="8 23" id="KW-0812">Transmembrane</keyword>
<dbReference type="EMBL" id="KL660785">
    <property type="protein sequence ID" value="KFA62597.1"/>
    <property type="molecule type" value="Genomic_DNA"/>
</dbReference>
<comment type="similarity">
    <text evidence="4">Belongs to the WD repeat SCAP family.</text>
</comment>
<dbReference type="InterPro" id="IPR000731">
    <property type="entry name" value="SSD"/>
</dbReference>
<dbReference type="InterPro" id="IPR019775">
    <property type="entry name" value="WD40_repeat_CS"/>
</dbReference>
<dbReference type="InterPro" id="IPR036322">
    <property type="entry name" value="WD40_repeat_dom_sf"/>
</dbReference>
<keyword evidence="9" id="KW-0677">Repeat</keyword>
<dbReference type="OrthoDB" id="1914839at2759"/>
<keyword evidence="16" id="KW-1207">Sterol metabolism</keyword>
<feature type="compositionally biased region" description="Basic and acidic residues" evidence="22">
    <location>
        <begin position="993"/>
        <end position="1004"/>
    </location>
</feature>
<evidence type="ECO:0000256" key="15">
    <source>
        <dbReference type="ARBA" id="ARBA00023136"/>
    </source>
</evidence>
<dbReference type="HOGENOM" id="CLU_004183_0_0_1"/>
<protein>
    <recommendedName>
        <fullName evidence="5">Sterol regulatory element-binding protein cleavage-activating protein</fullName>
    </recommendedName>
</protein>
<dbReference type="Pfam" id="PF12349">
    <property type="entry name" value="Sterol-sensing"/>
    <property type="match status" value="1"/>
</dbReference>
<feature type="region of interest" description="Disordered" evidence="22">
    <location>
        <begin position="993"/>
        <end position="1019"/>
    </location>
</feature>
<dbReference type="InterPro" id="IPR001680">
    <property type="entry name" value="WD40_rpt"/>
</dbReference>
<feature type="transmembrane region" description="Helical" evidence="23">
    <location>
        <begin position="416"/>
        <end position="442"/>
    </location>
</feature>
<dbReference type="PROSITE" id="PS50082">
    <property type="entry name" value="WD_REPEATS_2"/>
    <property type="match status" value="1"/>
</dbReference>
<keyword evidence="7 21" id="KW-0853">WD repeat</keyword>
<dbReference type="PROSITE" id="PS50156">
    <property type="entry name" value="SSD"/>
    <property type="match status" value="1"/>
</dbReference>
<dbReference type="InterPro" id="IPR053958">
    <property type="entry name" value="HMGCR/SNAP/NPC1-like_SSD"/>
</dbReference>
<evidence type="ECO:0000256" key="21">
    <source>
        <dbReference type="PROSITE-ProRule" id="PRU00221"/>
    </source>
</evidence>
<evidence type="ECO:0000256" key="16">
    <source>
        <dbReference type="ARBA" id="ARBA00023166"/>
    </source>
</evidence>
<evidence type="ECO:0000256" key="20">
    <source>
        <dbReference type="ARBA" id="ARBA00045958"/>
    </source>
</evidence>
<dbReference type="GO" id="GO:0000139">
    <property type="term" value="C:Golgi membrane"/>
    <property type="evidence" value="ECO:0007669"/>
    <property type="project" value="UniProtKB-SubCell"/>
</dbReference>
<evidence type="ECO:0000256" key="17">
    <source>
        <dbReference type="ARBA" id="ARBA00023180"/>
    </source>
</evidence>
<feature type="repeat" description="WD" evidence="21">
    <location>
        <begin position="658"/>
        <end position="698"/>
    </location>
</feature>
<name>A0A084QF62_STAC4</name>
<evidence type="ECO:0000256" key="18">
    <source>
        <dbReference type="ARBA" id="ARBA00023221"/>
    </source>
</evidence>
<evidence type="ECO:0000259" key="24">
    <source>
        <dbReference type="PROSITE" id="PS50156"/>
    </source>
</evidence>
<dbReference type="InterPro" id="IPR030225">
    <property type="entry name" value="SCAP"/>
</dbReference>
<evidence type="ECO:0000313" key="25">
    <source>
        <dbReference type="EMBL" id="KFA62597.1"/>
    </source>
</evidence>
<evidence type="ECO:0000256" key="7">
    <source>
        <dbReference type="ARBA" id="ARBA00022574"/>
    </source>
</evidence>
<dbReference type="SUPFAM" id="SSF50978">
    <property type="entry name" value="WD40 repeat-like"/>
    <property type="match status" value="1"/>
</dbReference>
<dbReference type="STRING" id="1283841.A0A084QF62"/>
<dbReference type="SUPFAM" id="SSF82866">
    <property type="entry name" value="Multidrug efflux transporter AcrB transmembrane domain"/>
    <property type="match status" value="1"/>
</dbReference>
<evidence type="ECO:0000256" key="3">
    <source>
        <dbReference type="ARBA" id="ARBA00004653"/>
    </source>
</evidence>
<keyword evidence="12" id="KW-0333">Golgi apparatus</keyword>
<feature type="domain" description="SSD" evidence="24">
    <location>
        <begin position="286"/>
        <end position="444"/>
    </location>
</feature>
<dbReference type="InterPro" id="IPR015943">
    <property type="entry name" value="WD40/YVTN_repeat-like_dom_sf"/>
</dbReference>
<evidence type="ECO:0000256" key="9">
    <source>
        <dbReference type="ARBA" id="ARBA00022737"/>
    </source>
</evidence>
<feature type="transmembrane region" description="Helical" evidence="23">
    <location>
        <begin position="318"/>
        <end position="339"/>
    </location>
</feature>
<evidence type="ECO:0000256" key="6">
    <source>
        <dbReference type="ARBA" id="ARBA00022548"/>
    </source>
</evidence>
<dbReference type="Gene3D" id="2.130.10.10">
    <property type="entry name" value="YVTN repeat-like/Quinoprotein amine dehydrogenase"/>
    <property type="match status" value="1"/>
</dbReference>
<keyword evidence="10" id="KW-0256">Endoplasmic reticulum</keyword>
<evidence type="ECO:0000256" key="4">
    <source>
        <dbReference type="ARBA" id="ARBA00007410"/>
    </source>
</evidence>
<evidence type="ECO:0000256" key="19">
    <source>
        <dbReference type="ARBA" id="ARBA00023329"/>
    </source>
</evidence>
<dbReference type="Proteomes" id="UP000028524">
    <property type="component" value="Unassembled WGS sequence"/>
</dbReference>
<accession>A0A084QF62</accession>
<evidence type="ECO:0000256" key="14">
    <source>
        <dbReference type="ARBA" id="ARBA00023121"/>
    </source>
</evidence>
<feature type="region of interest" description="Disordered" evidence="22">
    <location>
        <begin position="1091"/>
        <end position="1123"/>
    </location>
</feature>
<organism evidence="25 26">
    <name type="scientific">Stachybotrys chlorohalonatus (strain IBT 40285)</name>
    <dbReference type="NCBI Taxonomy" id="1283841"/>
    <lineage>
        <taxon>Eukaryota</taxon>
        <taxon>Fungi</taxon>
        <taxon>Dikarya</taxon>
        <taxon>Ascomycota</taxon>
        <taxon>Pezizomycotina</taxon>
        <taxon>Sordariomycetes</taxon>
        <taxon>Hypocreomycetidae</taxon>
        <taxon>Hypocreales</taxon>
        <taxon>Stachybotryaceae</taxon>
        <taxon>Stachybotrys</taxon>
    </lineage>
</organism>
<evidence type="ECO:0000256" key="13">
    <source>
        <dbReference type="ARBA" id="ARBA00023098"/>
    </source>
</evidence>
<dbReference type="GO" id="GO:0032934">
    <property type="term" value="F:sterol binding"/>
    <property type="evidence" value="ECO:0007669"/>
    <property type="project" value="InterPro"/>
</dbReference>
<proteinExistence type="inferred from homology"/>
<feature type="transmembrane region" description="Helical" evidence="23">
    <location>
        <begin position="614"/>
        <end position="634"/>
    </location>
</feature>
<evidence type="ECO:0000256" key="5">
    <source>
        <dbReference type="ARBA" id="ARBA00019541"/>
    </source>
</evidence>
<dbReference type="PANTHER" id="PTHR46378">
    <property type="entry name" value="STEROL REGULATORY ELEMENT-BINDING PROTEIN CLEAVAGE-ACTIVATING PROTEIN"/>
    <property type="match status" value="1"/>
</dbReference>
<keyword evidence="17" id="KW-0325">Glycoprotein</keyword>
<evidence type="ECO:0000256" key="8">
    <source>
        <dbReference type="ARBA" id="ARBA00022692"/>
    </source>
</evidence>
<dbReference type="AlphaFoldDB" id="A0A084QF62"/>
<dbReference type="GO" id="GO:0045540">
    <property type="term" value="P:regulation of cholesterol biosynthetic process"/>
    <property type="evidence" value="ECO:0007669"/>
    <property type="project" value="TreeGrafter"/>
</dbReference>
<keyword evidence="19" id="KW-0968">Cytoplasmic vesicle</keyword>
<evidence type="ECO:0000313" key="26">
    <source>
        <dbReference type="Proteomes" id="UP000028524"/>
    </source>
</evidence>
<evidence type="ECO:0000256" key="10">
    <source>
        <dbReference type="ARBA" id="ARBA00022824"/>
    </source>
</evidence>
<evidence type="ECO:0000256" key="23">
    <source>
        <dbReference type="SAM" id="Phobius"/>
    </source>
</evidence>
<feature type="transmembrane region" description="Helical" evidence="23">
    <location>
        <begin position="288"/>
        <end position="306"/>
    </location>
</feature>
<dbReference type="OMA" id="EFQFRPM"/>
<dbReference type="InParanoid" id="A0A084QF62"/>
<dbReference type="GO" id="GO:0008203">
    <property type="term" value="P:cholesterol metabolic process"/>
    <property type="evidence" value="ECO:0007669"/>
    <property type="project" value="UniProtKB-KW"/>
</dbReference>